<sequence length="381" mass="41570">MEKQPVDMNDDGEITAEDIVDNESDSDTTYTAAYDITINSADLLNPYVYPEVVDTPQLPDAATITKIRVDYADQNVAKTGNSQQQFSRAPLCEVSRTPQRDDLSQPFYVTDCAAVDGNVRENHQPTQALRTIRPGQGSDFAHVYRVSVTYEMNWEAYREEFPIGEDVDPETCAAGDAVNSARMGTTDSTGCIPIVPPEDERVSLVLDKYGNIGTDGAQQAIPDEQLAGTTFALYDQAPGEGVEPIYQAEMTRENGNYSFRAENLEIGKDYWLVEVQSPQGYMLLPKQVQFQIVKSDSLESGPGEADFTSVDYVVVVQDGFGFVEPGEDASRPEGEDTIFLAVANYRQGELPNTGGSGVTWVLLLGMVLVGAGAGVARRRVA</sequence>
<dbReference type="NCBIfam" id="TIGR01167">
    <property type="entry name" value="LPXTG_anchor"/>
    <property type="match status" value="1"/>
</dbReference>
<evidence type="ECO:0000259" key="8">
    <source>
        <dbReference type="Pfam" id="PF17802"/>
    </source>
</evidence>
<reference evidence="9 10" key="1">
    <citation type="journal article" date="2015" name="Genome Announc.">
        <title>Complete Genome Sequence of Corynebacterium camporealensis DSM 44610, Isolated from the Milk of a Manchega Sheep with Subclinical Mastitis.</title>
        <authorList>
            <person name="Ruckert C."/>
            <person name="Albersmeier A."/>
            <person name="Winkler A."/>
            <person name="Tauch A."/>
        </authorList>
    </citation>
    <scope>NUCLEOTIDE SEQUENCE [LARGE SCALE GENOMIC DNA]</scope>
    <source>
        <strain evidence="9 10">DSM 44610</strain>
    </source>
</reference>
<keyword evidence="1" id="KW-0134">Cell wall</keyword>
<evidence type="ECO:0000256" key="2">
    <source>
        <dbReference type="ARBA" id="ARBA00022525"/>
    </source>
</evidence>
<gene>
    <name evidence="9" type="ORF">UL81_00760</name>
</gene>
<feature type="compositionally biased region" description="Acidic residues" evidence="5">
    <location>
        <begin position="8"/>
        <end position="26"/>
    </location>
</feature>
<dbReference type="STRING" id="161896.UL81_00760"/>
<feature type="domain" description="Gram-positive cocci surface proteins LPxTG" evidence="7">
    <location>
        <begin position="347"/>
        <end position="379"/>
    </location>
</feature>
<keyword evidence="2" id="KW-0964">Secreted</keyword>
<dbReference type="PATRIC" id="fig|161896.4.peg.149"/>
<evidence type="ECO:0000259" key="7">
    <source>
        <dbReference type="Pfam" id="PF00746"/>
    </source>
</evidence>
<keyword evidence="6" id="KW-0472">Membrane</keyword>
<dbReference type="HOGENOM" id="CLU_725052_0_0_11"/>
<feature type="region of interest" description="Disordered" evidence="5">
    <location>
        <begin position="1"/>
        <end position="26"/>
    </location>
</feature>
<evidence type="ECO:0000256" key="3">
    <source>
        <dbReference type="ARBA" id="ARBA00022729"/>
    </source>
</evidence>
<evidence type="ECO:0000256" key="6">
    <source>
        <dbReference type="SAM" id="Phobius"/>
    </source>
</evidence>
<evidence type="ECO:0000256" key="4">
    <source>
        <dbReference type="ARBA" id="ARBA00023088"/>
    </source>
</evidence>
<dbReference type="InterPro" id="IPR013783">
    <property type="entry name" value="Ig-like_fold"/>
</dbReference>
<keyword evidence="6" id="KW-0812">Transmembrane</keyword>
<dbReference type="AlphaFoldDB" id="A0A0F6T9H9"/>
<dbReference type="Pfam" id="PF17802">
    <property type="entry name" value="SpaA"/>
    <property type="match status" value="1"/>
</dbReference>
<dbReference type="Pfam" id="PF00746">
    <property type="entry name" value="Gram_pos_anchor"/>
    <property type="match status" value="1"/>
</dbReference>
<evidence type="ECO:0000313" key="10">
    <source>
        <dbReference type="Proteomes" id="UP000033566"/>
    </source>
</evidence>
<accession>A0A0F6T9H9</accession>
<keyword evidence="10" id="KW-1185">Reference proteome</keyword>
<evidence type="ECO:0000256" key="1">
    <source>
        <dbReference type="ARBA" id="ARBA00022512"/>
    </source>
</evidence>
<keyword evidence="6" id="KW-1133">Transmembrane helix</keyword>
<keyword evidence="3" id="KW-0732">Signal</keyword>
<proteinExistence type="predicted"/>
<feature type="domain" description="SpaA-like prealbumin fold" evidence="8">
    <location>
        <begin position="224"/>
        <end position="296"/>
    </location>
</feature>
<dbReference type="Gene3D" id="2.60.40.10">
    <property type="entry name" value="Immunoglobulins"/>
    <property type="match status" value="1"/>
</dbReference>
<name>A0A0F6T9H9_9CORY</name>
<dbReference type="GO" id="GO:0005975">
    <property type="term" value="P:carbohydrate metabolic process"/>
    <property type="evidence" value="ECO:0007669"/>
    <property type="project" value="UniProtKB-ARBA"/>
</dbReference>
<dbReference type="InterPro" id="IPR041033">
    <property type="entry name" value="SpaA_PFL_dom_1"/>
</dbReference>
<organism evidence="9 10">
    <name type="scientific">Corynebacterium camporealensis</name>
    <dbReference type="NCBI Taxonomy" id="161896"/>
    <lineage>
        <taxon>Bacteria</taxon>
        <taxon>Bacillati</taxon>
        <taxon>Actinomycetota</taxon>
        <taxon>Actinomycetes</taxon>
        <taxon>Mycobacteriales</taxon>
        <taxon>Corynebacteriaceae</taxon>
        <taxon>Corynebacterium</taxon>
    </lineage>
</organism>
<dbReference type="Proteomes" id="UP000033566">
    <property type="component" value="Chromosome"/>
</dbReference>
<keyword evidence="4" id="KW-0572">Peptidoglycan-anchor</keyword>
<protein>
    <submittedName>
        <fullName evidence="9">Cna protein B-type domain-containing protein</fullName>
    </submittedName>
</protein>
<evidence type="ECO:0000313" key="9">
    <source>
        <dbReference type="EMBL" id="AKE38141.1"/>
    </source>
</evidence>
<dbReference type="InterPro" id="IPR019931">
    <property type="entry name" value="LPXTG_anchor"/>
</dbReference>
<dbReference type="KEGG" id="ccj:UL81_00760"/>
<feature type="transmembrane region" description="Helical" evidence="6">
    <location>
        <begin position="357"/>
        <end position="376"/>
    </location>
</feature>
<dbReference type="EMBL" id="CP011311">
    <property type="protein sequence ID" value="AKE38141.1"/>
    <property type="molecule type" value="Genomic_DNA"/>
</dbReference>
<evidence type="ECO:0000256" key="5">
    <source>
        <dbReference type="SAM" id="MobiDB-lite"/>
    </source>
</evidence>